<organism evidence="7 8">
    <name type="scientific">Penicillium subrubescens</name>
    <dbReference type="NCBI Taxonomy" id="1316194"/>
    <lineage>
        <taxon>Eukaryota</taxon>
        <taxon>Fungi</taxon>
        <taxon>Dikarya</taxon>
        <taxon>Ascomycota</taxon>
        <taxon>Pezizomycotina</taxon>
        <taxon>Eurotiomycetes</taxon>
        <taxon>Eurotiomycetidae</taxon>
        <taxon>Eurotiales</taxon>
        <taxon>Aspergillaceae</taxon>
        <taxon>Penicillium</taxon>
    </lineage>
</organism>
<keyword evidence="4 6" id="KW-1133">Transmembrane helix</keyword>
<evidence type="ECO:0000313" key="7">
    <source>
        <dbReference type="EMBL" id="OKO98863.1"/>
    </source>
</evidence>
<feature type="transmembrane region" description="Helical" evidence="6">
    <location>
        <begin position="288"/>
        <end position="308"/>
    </location>
</feature>
<protein>
    <submittedName>
        <fullName evidence="7">Uridine permease</fullName>
    </submittedName>
</protein>
<dbReference type="EMBL" id="MNBE01000665">
    <property type="protein sequence ID" value="OKO98863.1"/>
    <property type="molecule type" value="Genomic_DNA"/>
</dbReference>
<dbReference type="InterPro" id="IPR001248">
    <property type="entry name" value="Pur-cyt_permease"/>
</dbReference>
<feature type="transmembrane region" description="Helical" evidence="6">
    <location>
        <begin position="80"/>
        <end position="103"/>
    </location>
</feature>
<dbReference type="Pfam" id="PF02133">
    <property type="entry name" value="Transp_cyt_pur"/>
    <property type="match status" value="1"/>
</dbReference>
<evidence type="ECO:0000256" key="1">
    <source>
        <dbReference type="ARBA" id="ARBA00004141"/>
    </source>
</evidence>
<comment type="similarity">
    <text evidence="2">Belongs to the purine-cytosine permease (2.A.39) family.</text>
</comment>
<comment type="caution">
    <text evidence="7">The sequence shown here is derived from an EMBL/GenBank/DDBJ whole genome shotgun (WGS) entry which is preliminary data.</text>
</comment>
<proteinExistence type="inferred from homology"/>
<evidence type="ECO:0000256" key="4">
    <source>
        <dbReference type="ARBA" id="ARBA00022989"/>
    </source>
</evidence>
<evidence type="ECO:0000256" key="6">
    <source>
        <dbReference type="SAM" id="Phobius"/>
    </source>
</evidence>
<dbReference type="Proteomes" id="UP000186955">
    <property type="component" value="Unassembled WGS sequence"/>
</dbReference>
<dbReference type="AlphaFoldDB" id="A0A1Q5TF46"/>
<reference evidence="7 8" key="1">
    <citation type="submission" date="2016-10" db="EMBL/GenBank/DDBJ databases">
        <title>Genome sequence of the ascomycete fungus Penicillium subrubescens.</title>
        <authorList>
            <person name="De Vries R.P."/>
            <person name="Peng M."/>
            <person name="Dilokpimol A."/>
            <person name="Hilden K."/>
            <person name="Makela M.R."/>
            <person name="Grigoriev I."/>
            <person name="Riley R."/>
            <person name="Granchi Z."/>
        </authorList>
    </citation>
    <scope>NUCLEOTIDE SEQUENCE [LARGE SCALE GENOMIC DNA]</scope>
    <source>
        <strain evidence="7 8">CBS 132785</strain>
    </source>
</reference>
<keyword evidence="8" id="KW-1185">Reference proteome</keyword>
<evidence type="ECO:0000256" key="2">
    <source>
        <dbReference type="ARBA" id="ARBA00008974"/>
    </source>
</evidence>
<feature type="transmembrane region" description="Helical" evidence="6">
    <location>
        <begin position="6"/>
        <end position="27"/>
    </location>
</feature>
<keyword evidence="3 6" id="KW-0812">Transmembrane</keyword>
<keyword evidence="5 6" id="KW-0472">Membrane</keyword>
<evidence type="ECO:0000256" key="5">
    <source>
        <dbReference type="ARBA" id="ARBA00023136"/>
    </source>
</evidence>
<dbReference type="InterPro" id="IPR045225">
    <property type="entry name" value="Uracil/uridine/allantoin_perm"/>
</dbReference>
<comment type="subcellular location">
    <subcellularLocation>
        <location evidence="1">Membrane</location>
        <topology evidence="1">Multi-pass membrane protein</topology>
    </subcellularLocation>
</comment>
<feature type="transmembrane region" description="Helical" evidence="6">
    <location>
        <begin position="178"/>
        <end position="202"/>
    </location>
</feature>
<dbReference type="GO" id="GO:0005886">
    <property type="term" value="C:plasma membrane"/>
    <property type="evidence" value="ECO:0007669"/>
    <property type="project" value="TreeGrafter"/>
</dbReference>
<dbReference type="GO" id="GO:0015205">
    <property type="term" value="F:nucleobase transmembrane transporter activity"/>
    <property type="evidence" value="ECO:0007669"/>
    <property type="project" value="TreeGrafter"/>
</dbReference>
<accession>A0A1Q5TF46</accession>
<evidence type="ECO:0000313" key="8">
    <source>
        <dbReference type="Proteomes" id="UP000186955"/>
    </source>
</evidence>
<feature type="transmembrane region" description="Helical" evidence="6">
    <location>
        <begin position="48"/>
        <end position="68"/>
    </location>
</feature>
<feature type="transmembrane region" description="Helical" evidence="6">
    <location>
        <begin position="208"/>
        <end position="226"/>
    </location>
</feature>
<name>A0A1Q5TF46_9EURO</name>
<dbReference type="PANTHER" id="PTHR30618:SF1">
    <property type="entry name" value="URIDINE PERMEASE"/>
    <property type="match status" value="1"/>
</dbReference>
<dbReference type="PANTHER" id="PTHR30618">
    <property type="entry name" value="NCS1 FAMILY PURINE/PYRIMIDINE TRANSPORTER"/>
    <property type="match status" value="1"/>
</dbReference>
<evidence type="ECO:0000256" key="3">
    <source>
        <dbReference type="ARBA" id="ARBA00022692"/>
    </source>
</evidence>
<sequence>MKSLVYAKVVVFFAGTIAMLAWTVSLAGGSSEFLHMPSTVRGTEKSYLILKFFWLGLAACGTFVANAADLQRYARKPNDVLIGQMISFPLSNLLVAILGNVIAASSKSIFGELIWDPLNFLDKLMEGERYTSGNRAACAFISLAFVYSNVFSAIFENSIPAGNDIAALMPRYITIKRGFFICAVLSYAICPWYLLSSASIFITFLSSYQIFLSAIAGILICDYYLIRRGKLNIPALYTAHPEGLYRYFYGFNLWAFATYILAVAPNFYGFLSQMGVKAPLGVQRFYYVAYPTGLLVAFIVYSVGCLVFSPKGMVKGKGWKEPKDYVDEDDASGDAIDGVEVDSAGAEKGGFTVAKEVKY</sequence>
<gene>
    <name evidence="7" type="ORF">PENSUB_8780</name>
</gene>
<dbReference type="Gene3D" id="1.10.4160.10">
    <property type="entry name" value="Hydantoin permease"/>
    <property type="match status" value="1"/>
</dbReference>
<feature type="transmembrane region" description="Helical" evidence="6">
    <location>
        <begin position="247"/>
        <end position="268"/>
    </location>
</feature>